<feature type="region of interest" description="Disordered" evidence="1">
    <location>
        <begin position="1"/>
        <end position="20"/>
    </location>
</feature>
<dbReference type="PANTHER" id="PTHR13325:SF3">
    <property type="entry name" value="MEMBRANE-BOUND TRANSCRIPTION FACTOR SITE-2 PROTEASE"/>
    <property type="match status" value="1"/>
</dbReference>
<evidence type="ECO:0000313" key="4">
    <source>
        <dbReference type="Proteomes" id="UP001055167"/>
    </source>
</evidence>
<evidence type="ECO:0000313" key="3">
    <source>
        <dbReference type="EMBL" id="GJD53807.1"/>
    </source>
</evidence>
<keyword evidence="2" id="KW-0472">Membrane</keyword>
<organism evidence="3 4">
    <name type="scientific">Methylobacterium crusticola</name>
    <dbReference type="NCBI Taxonomy" id="1697972"/>
    <lineage>
        <taxon>Bacteria</taxon>
        <taxon>Pseudomonadati</taxon>
        <taxon>Pseudomonadota</taxon>
        <taxon>Alphaproteobacteria</taxon>
        <taxon>Hyphomicrobiales</taxon>
        <taxon>Methylobacteriaceae</taxon>
        <taxon>Methylobacterium</taxon>
    </lineage>
</organism>
<feature type="transmembrane region" description="Helical" evidence="2">
    <location>
        <begin position="264"/>
        <end position="284"/>
    </location>
</feature>
<feature type="transmembrane region" description="Helical" evidence="2">
    <location>
        <begin position="192"/>
        <end position="213"/>
    </location>
</feature>
<evidence type="ECO:0000256" key="1">
    <source>
        <dbReference type="SAM" id="MobiDB-lite"/>
    </source>
</evidence>
<protein>
    <recommendedName>
        <fullName evidence="5">HlyD family efflux transporter periplasmic adaptor subunit</fullName>
    </recommendedName>
</protein>
<dbReference type="Gene3D" id="2.40.50.100">
    <property type="match status" value="1"/>
</dbReference>
<reference evidence="3" key="2">
    <citation type="submission" date="2021-08" db="EMBL/GenBank/DDBJ databases">
        <authorList>
            <person name="Tani A."/>
            <person name="Ola A."/>
            <person name="Ogura Y."/>
            <person name="Katsura K."/>
            <person name="Hayashi T."/>
        </authorList>
    </citation>
    <scope>NUCLEOTIDE SEQUENCE</scope>
    <source>
        <strain evidence="3">KCTC 52305</strain>
    </source>
</reference>
<keyword evidence="4" id="KW-1185">Reference proteome</keyword>
<comment type="caution">
    <text evidence="3">The sequence shown here is derived from an EMBL/GenBank/DDBJ whole genome shotgun (WGS) entry which is preliminary data.</text>
</comment>
<evidence type="ECO:0008006" key="5">
    <source>
        <dbReference type="Google" id="ProtNLM"/>
    </source>
</evidence>
<dbReference type="InterPro" id="IPR001193">
    <property type="entry name" value="MBTPS2"/>
</dbReference>
<dbReference type="EMBL" id="BPQH01000038">
    <property type="protein sequence ID" value="GJD53807.1"/>
    <property type="molecule type" value="Genomic_DNA"/>
</dbReference>
<evidence type="ECO:0000256" key="2">
    <source>
        <dbReference type="SAM" id="Phobius"/>
    </source>
</evidence>
<name>A0ABQ4R8T1_9HYPH</name>
<feature type="transmembrane region" description="Helical" evidence="2">
    <location>
        <begin position="433"/>
        <end position="450"/>
    </location>
</feature>
<accession>A0ABQ4R8T1</accession>
<proteinExistence type="predicted"/>
<dbReference type="SUPFAM" id="SSF111369">
    <property type="entry name" value="HlyD-like secretion proteins"/>
    <property type="match status" value="1"/>
</dbReference>
<keyword evidence="2" id="KW-0812">Transmembrane</keyword>
<dbReference type="RefSeq" id="WP_128560198.1">
    <property type="nucleotide sequence ID" value="NZ_BPQH01000038.1"/>
</dbReference>
<feature type="transmembrane region" description="Helical" evidence="2">
    <location>
        <begin position="394"/>
        <end position="413"/>
    </location>
</feature>
<feature type="transmembrane region" description="Helical" evidence="2">
    <location>
        <begin position="160"/>
        <end position="180"/>
    </location>
</feature>
<gene>
    <name evidence="3" type="ORF">OPKNFCMD_6585</name>
</gene>
<feature type="transmembrane region" description="Helical" evidence="2">
    <location>
        <begin position="367"/>
        <end position="388"/>
    </location>
</feature>
<feature type="transmembrane region" description="Helical" evidence="2">
    <location>
        <begin position="225"/>
        <end position="244"/>
    </location>
</feature>
<dbReference type="PANTHER" id="PTHR13325">
    <property type="entry name" value="PROTEASE M50 MEMBRANE-BOUND TRANSCRIPTION FACTOR SITE 2 PROTEASE"/>
    <property type="match status" value="1"/>
</dbReference>
<dbReference type="Gene3D" id="1.10.287.470">
    <property type="entry name" value="Helix hairpin bin"/>
    <property type="match status" value="1"/>
</dbReference>
<reference evidence="3" key="1">
    <citation type="journal article" date="2021" name="Front. Microbiol.">
        <title>Comprehensive Comparative Genomics and Phenotyping of Methylobacterium Species.</title>
        <authorList>
            <person name="Alessa O."/>
            <person name="Ogura Y."/>
            <person name="Fujitani Y."/>
            <person name="Takami H."/>
            <person name="Hayashi T."/>
            <person name="Sahin N."/>
            <person name="Tani A."/>
        </authorList>
    </citation>
    <scope>NUCLEOTIDE SEQUENCE</scope>
    <source>
        <strain evidence="3">KCTC 52305</strain>
    </source>
</reference>
<dbReference type="Proteomes" id="UP001055167">
    <property type="component" value="Unassembled WGS sequence"/>
</dbReference>
<keyword evidence="2" id="KW-1133">Transmembrane helix</keyword>
<sequence length="718" mass="78758">MTAIPLRLGASLPNGTPPPARLPGLRQELDLLEGPRARGGAPTWTLHDPVRNTYFRLGWVDFEILARWNPVTAEELAGRVRAETRLDVEAGDVEALLRALQANHLVSAEAPGAWRLYAADRARRRAGPWSWLLHHYLFFKLPLLQPDAALTRLAPLARPLFTRTFAGVVLLGFGLGLYLAERQWDVLAGRVAAIASAESLSWLMAAVVLAKCVHELGHAMVAKHLGIRVPTAGVAFVVFWPRLYTETTDAWRLTDRRKLLAIDAAGIGAELVLAVAALLLWSLVPDGPARDATLMIATVSWASTLAVNLNPFMRFDGYYLLADAVGMPNLQPRAFSAAAQGLRRALFGTEDPAAEPLPRWVRAWMTAYAWAVWLYRLVLFTTIALVVYHFFIKLVGIALFLVEIGWFVVRPVLRELGTWWRLRRSARLTRSGLLALALLGAGLAAVALPWRGRVDAPSVLRAAAFLRVFPAASGRIAVLHVTEGARVAEGEPLVTLVAPELDDQIAIAQARIAETQREIALSATEQASADRLGTLTETLAASRRELALQQDLKARLVIRAGMSGEIRQLADHLTPGRWLSENDGIGLIIAPEAWILQAYVAESDVATLREGAAARFHAAQADVPALDAVVEQVERSDLRTLPDAVLAEPLGGPLPVRQKDGHYEPVTALYRVRLRAEAPPGNWRRTIRGEVAITTEPRSLARRWWRAATAVLIRESGF</sequence>